<keyword evidence="3" id="KW-0614">Plasmid</keyword>
<evidence type="ECO:0000313" key="3">
    <source>
        <dbReference type="EMBL" id="QFX76606.1"/>
    </source>
</evidence>
<protein>
    <recommendedName>
        <fullName evidence="2">DUF2726 domain-containing protein</fullName>
    </recommendedName>
</protein>
<proteinExistence type="predicted"/>
<evidence type="ECO:0000256" key="1">
    <source>
        <dbReference type="SAM" id="Phobius"/>
    </source>
</evidence>
<sequence length="172" mass="19642">MVRVKNLIRRKDVNFNGLDGLGVPILVVCAMGYVALKMLKGRKGYSTKHYQCIPLLTEREQDFFWRLREAVGNDLVIAPQVVFGAFIKVKATAMTDKNHARHVVAHNRCDFLLCDKKLKPVALVEVDDSTHNSSKAKAKDRRRDELMRAVGVSVHRYRAMPSAREIRRDLKL</sequence>
<dbReference type="Pfam" id="PF10881">
    <property type="entry name" value="DUF2726"/>
    <property type="match status" value="1"/>
</dbReference>
<evidence type="ECO:0000259" key="2">
    <source>
        <dbReference type="Pfam" id="PF10881"/>
    </source>
</evidence>
<name>A0A6B7PWM3_PSEPU</name>
<dbReference type="AlphaFoldDB" id="A0A6B7PWM3"/>
<dbReference type="InterPro" id="IPR024402">
    <property type="entry name" value="DUF2726"/>
</dbReference>
<accession>A0A6B7PWM3</accession>
<organism evidence="3">
    <name type="scientific">Pseudomonas putida</name>
    <name type="common">Arthrobacter siderocapsulatus</name>
    <dbReference type="NCBI Taxonomy" id="303"/>
    <lineage>
        <taxon>Bacteria</taxon>
        <taxon>Pseudomonadati</taxon>
        <taxon>Pseudomonadota</taxon>
        <taxon>Gammaproteobacteria</taxon>
        <taxon>Pseudomonadales</taxon>
        <taxon>Pseudomonadaceae</taxon>
        <taxon>Pseudomonas</taxon>
    </lineage>
</organism>
<geneLocation type="plasmid" evidence="3">
    <name>p716811-VIM</name>
</geneLocation>
<reference evidence="3" key="1">
    <citation type="submission" date="2019-08" db="EMBL/GenBank/DDBJ databases">
        <authorList>
            <person name="Zhou D."/>
            <person name="Chen F."/>
        </authorList>
    </citation>
    <scope>NUCLEOTIDE SEQUENCE</scope>
    <source>
        <strain evidence="3">150716811</strain>
        <plasmid evidence="3">p716811-VIM</plasmid>
    </source>
</reference>
<keyword evidence="1" id="KW-0472">Membrane</keyword>
<keyword evidence="1" id="KW-0812">Transmembrane</keyword>
<keyword evidence="1" id="KW-1133">Transmembrane helix</keyword>
<feature type="domain" description="DUF2726" evidence="2">
    <location>
        <begin position="54"/>
        <end position="170"/>
    </location>
</feature>
<feature type="transmembrane region" description="Helical" evidence="1">
    <location>
        <begin position="20"/>
        <end position="39"/>
    </location>
</feature>
<dbReference type="EMBL" id="MN310372">
    <property type="protein sequence ID" value="QFX76606.1"/>
    <property type="molecule type" value="Genomic_DNA"/>
</dbReference>